<comment type="caution">
    <text evidence="5">The sequence shown here is derived from an EMBL/GenBank/DDBJ whole genome shotgun (WGS) entry which is preliminary data.</text>
</comment>
<comment type="similarity">
    <text evidence="1 3 4">Belongs to the GroES chaperonin family.</text>
</comment>
<evidence type="ECO:0000256" key="2">
    <source>
        <dbReference type="ARBA" id="ARBA00023186"/>
    </source>
</evidence>
<evidence type="ECO:0000256" key="1">
    <source>
        <dbReference type="ARBA" id="ARBA00006975"/>
    </source>
</evidence>
<dbReference type="SUPFAM" id="SSF50129">
    <property type="entry name" value="GroES-like"/>
    <property type="match status" value="1"/>
</dbReference>
<sequence length="104" mass="11197">MSIRPLHDRLVVRRLEAETTSKGGILIPDNAKEKPSQGEVIAVGDGTVLDNGELRPLAVKPGDRVLFGKYSGSELKLDGETLLVMRESDVLAVIENADSEEKAA</sequence>
<evidence type="ECO:0000256" key="4">
    <source>
        <dbReference type="RuleBase" id="RU000535"/>
    </source>
</evidence>
<comment type="subunit">
    <text evidence="3">Heptamer of 7 subunits arranged in a ring. Interacts with the chaperonin GroEL.</text>
</comment>
<accession>A0ABW2A662</accession>
<keyword evidence="6" id="KW-1185">Reference proteome</keyword>
<dbReference type="SMART" id="SM00883">
    <property type="entry name" value="Cpn10"/>
    <property type="match status" value="1"/>
</dbReference>
<evidence type="ECO:0000313" key="5">
    <source>
        <dbReference type="EMBL" id="MFC6672997.1"/>
    </source>
</evidence>
<comment type="function">
    <text evidence="3 4">Together with the chaperonin GroEL, plays an essential role in assisting protein folding. The GroEL-GroES system forms a nano-cage that allows encapsulation of the non-native substrate proteins and provides a physical environment optimized to promote and accelerate protein folding. GroES binds to the apical surface of the GroEL ring, thereby capping the opening of the GroEL channel.</text>
</comment>
<dbReference type="PANTHER" id="PTHR10772">
    <property type="entry name" value="10 KDA HEAT SHOCK PROTEIN"/>
    <property type="match status" value="1"/>
</dbReference>
<dbReference type="InterPro" id="IPR011032">
    <property type="entry name" value="GroES-like_sf"/>
</dbReference>
<dbReference type="NCBIfam" id="NF001529">
    <property type="entry name" value="PRK00364.1-5"/>
    <property type="match status" value="1"/>
</dbReference>
<dbReference type="CDD" id="cd00320">
    <property type="entry name" value="cpn10"/>
    <property type="match status" value="1"/>
</dbReference>
<organism evidence="5 6">
    <name type="scientific">Marinobacterium aestuariivivens</name>
    <dbReference type="NCBI Taxonomy" id="1698799"/>
    <lineage>
        <taxon>Bacteria</taxon>
        <taxon>Pseudomonadati</taxon>
        <taxon>Pseudomonadota</taxon>
        <taxon>Gammaproteobacteria</taxon>
        <taxon>Oceanospirillales</taxon>
        <taxon>Oceanospirillaceae</taxon>
        <taxon>Marinobacterium</taxon>
    </lineage>
</organism>
<dbReference type="Pfam" id="PF00166">
    <property type="entry name" value="Cpn10"/>
    <property type="match status" value="1"/>
</dbReference>
<dbReference type="NCBIfam" id="NF001533">
    <property type="entry name" value="PRK00364.2-4"/>
    <property type="match status" value="1"/>
</dbReference>
<dbReference type="NCBIfam" id="NF001531">
    <property type="entry name" value="PRK00364.2-2"/>
    <property type="match status" value="1"/>
</dbReference>
<keyword evidence="2 3" id="KW-0143">Chaperone</keyword>
<dbReference type="PROSITE" id="PS00681">
    <property type="entry name" value="CHAPERONINS_CPN10"/>
    <property type="match status" value="1"/>
</dbReference>
<evidence type="ECO:0000313" key="6">
    <source>
        <dbReference type="Proteomes" id="UP001596422"/>
    </source>
</evidence>
<dbReference type="Gene3D" id="2.30.33.40">
    <property type="entry name" value="GroES chaperonin"/>
    <property type="match status" value="1"/>
</dbReference>
<keyword evidence="3" id="KW-0963">Cytoplasm</keyword>
<comment type="subcellular location">
    <subcellularLocation>
        <location evidence="3">Cytoplasm</location>
    </subcellularLocation>
</comment>
<dbReference type="NCBIfam" id="NF001534">
    <property type="entry name" value="PRK00364.2-5"/>
    <property type="match status" value="1"/>
</dbReference>
<dbReference type="HAMAP" id="MF_00580">
    <property type="entry name" value="CH10"/>
    <property type="match status" value="1"/>
</dbReference>
<dbReference type="EMBL" id="JBHSWE010000001">
    <property type="protein sequence ID" value="MFC6672997.1"/>
    <property type="molecule type" value="Genomic_DNA"/>
</dbReference>
<dbReference type="PRINTS" id="PR00297">
    <property type="entry name" value="CHAPERONIN10"/>
</dbReference>
<name>A0ABW2A662_9GAMM</name>
<dbReference type="Proteomes" id="UP001596422">
    <property type="component" value="Unassembled WGS sequence"/>
</dbReference>
<dbReference type="RefSeq" id="WP_379911399.1">
    <property type="nucleotide sequence ID" value="NZ_JBHSWE010000001.1"/>
</dbReference>
<proteinExistence type="inferred from homology"/>
<reference evidence="6" key="1">
    <citation type="journal article" date="2019" name="Int. J. Syst. Evol. Microbiol.">
        <title>The Global Catalogue of Microorganisms (GCM) 10K type strain sequencing project: providing services to taxonomists for standard genome sequencing and annotation.</title>
        <authorList>
            <consortium name="The Broad Institute Genomics Platform"/>
            <consortium name="The Broad Institute Genome Sequencing Center for Infectious Disease"/>
            <person name="Wu L."/>
            <person name="Ma J."/>
        </authorList>
    </citation>
    <scope>NUCLEOTIDE SEQUENCE [LARGE SCALE GENOMIC DNA]</scope>
    <source>
        <strain evidence="6">NBRC 111756</strain>
    </source>
</reference>
<dbReference type="NCBIfam" id="NF001527">
    <property type="entry name" value="PRK00364.1-2"/>
    <property type="match status" value="1"/>
</dbReference>
<protein>
    <recommendedName>
        <fullName evidence="3">Co-chaperonin GroES</fullName>
    </recommendedName>
    <alternativeName>
        <fullName evidence="3">10 kDa chaperonin</fullName>
    </alternativeName>
    <alternativeName>
        <fullName evidence="3">Chaperonin-10</fullName>
        <shortName evidence="3">Cpn10</shortName>
    </alternativeName>
</protein>
<gene>
    <name evidence="3 5" type="primary">groES</name>
    <name evidence="3" type="synonym">groS</name>
    <name evidence="5" type="ORF">ACFQDL_25100</name>
</gene>
<evidence type="ECO:0000256" key="3">
    <source>
        <dbReference type="HAMAP-Rule" id="MF_00580"/>
    </source>
</evidence>
<dbReference type="PANTHER" id="PTHR10772:SF58">
    <property type="entry name" value="CO-CHAPERONIN GROES"/>
    <property type="match status" value="1"/>
</dbReference>
<dbReference type="InterPro" id="IPR037124">
    <property type="entry name" value="Chaperonin_GroES_sf"/>
</dbReference>
<dbReference type="InterPro" id="IPR020818">
    <property type="entry name" value="Chaperonin_GroES"/>
</dbReference>
<dbReference type="InterPro" id="IPR018369">
    <property type="entry name" value="Chaprnonin_Cpn10_CS"/>
</dbReference>